<dbReference type="EMBL" id="CP001344">
    <property type="protein sequence ID" value="ACL44278.1"/>
    <property type="molecule type" value="Genomic_DNA"/>
</dbReference>
<gene>
    <name evidence="1" type="ordered locus">Cyan7425_1911</name>
</gene>
<dbReference type="HOGENOM" id="CLU_144128_2_0_3"/>
<proteinExistence type="predicted"/>
<dbReference type="InterPro" id="IPR014964">
    <property type="entry name" value="DUF1830"/>
</dbReference>
<organism evidence="1">
    <name type="scientific">Cyanothece sp. (strain PCC 7425 / ATCC 29141)</name>
    <dbReference type="NCBI Taxonomy" id="395961"/>
    <lineage>
        <taxon>Bacteria</taxon>
        <taxon>Bacillati</taxon>
        <taxon>Cyanobacteriota</taxon>
        <taxon>Cyanophyceae</taxon>
        <taxon>Gomontiellales</taxon>
        <taxon>Cyanothecaceae</taxon>
        <taxon>Cyanothece</taxon>
    </lineage>
</organism>
<reference evidence="1" key="1">
    <citation type="submission" date="2009-01" db="EMBL/GenBank/DDBJ databases">
        <title>Complete sequence of chromosome Cyanothece sp. PCC 7425.</title>
        <authorList>
            <consortium name="US DOE Joint Genome Institute"/>
            <person name="Lucas S."/>
            <person name="Copeland A."/>
            <person name="Lapidus A."/>
            <person name="Glavina del Rio T."/>
            <person name="Dalin E."/>
            <person name="Tice H."/>
            <person name="Bruce D."/>
            <person name="Goodwin L."/>
            <person name="Pitluck S."/>
            <person name="Sims D."/>
            <person name="Meineke L."/>
            <person name="Brettin T."/>
            <person name="Detter J.C."/>
            <person name="Han C."/>
            <person name="Larimer F."/>
            <person name="Land M."/>
            <person name="Hauser L."/>
            <person name="Kyrpides N."/>
            <person name="Ovchinnikova G."/>
            <person name="Liberton M."/>
            <person name="Stoeckel J."/>
            <person name="Banerjee A."/>
            <person name="Singh A."/>
            <person name="Page L."/>
            <person name="Sato H."/>
            <person name="Zhao L."/>
            <person name="Sherman L."/>
            <person name="Pakrasi H."/>
            <person name="Richardson P."/>
        </authorList>
    </citation>
    <scope>NUCLEOTIDE SEQUENCE</scope>
    <source>
        <strain evidence="1">PCC 7425</strain>
    </source>
</reference>
<dbReference type="AlphaFoldDB" id="B8HT52"/>
<dbReference type="Pfam" id="PF08865">
    <property type="entry name" value="DUF1830"/>
    <property type="match status" value="1"/>
</dbReference>
<accession>B8HT52</accession>
<name>B8HT52_CYAP4</name>
<evidence type="ECO:0008006" key="2">
    <source>
        <dbReference type="Google" id="ProtNLM"/>
    </source>
</evidence>
<sequence>MSQILDALPNRWHSTQILCCYRNHSQAIQVVRITNIPGWYFERVVFAGEQLLFTALPTAILEIHAPPPLTSLLADQIPCLQLQVLAEWDEPEVQ</sequence>
<dbReference type="KEGG" id="cyn:Cyan7425_1911"/>
<dbReference type="OrthoDB" id="460810at2"/>
<protein>
    <recommendedName>
        <fullName evidence="2">DUF1830 domain-containing protein</fullName>
    </recommendedName>
</protein>
<evidence type="ECO:0000313" key="1">
    <source>
        <dbReference type="EMBL" id="ACL44278.1"/>
    </source>
</evidence>
<dbReference type="STRING" id="395961.Cyan7425_1911"/>